<dbReference type="GO" id="GO:0050660">
    <property type="term" value="F:flavin adenine dinucleotide binding"/>
    <property type="evidence" value="ECO:0007669"/>
    <property type="project" value="InterPro"/>
</dbReference>
<name>A0A8H6P859_9EURO</name>
<feature type="transmembrane region" description="Helical" evidence="13">
    <location>
        <begin position="1047"/>
        <end position="1073"/>
    </location>
</feature>
<feature type="region of interest" description="Disordered" evidence="12">
    <location>
        <begin position="934"/>
        <end position="975"/>
    </location>
</feature>
<dbReference type="InterPro" id="IPR003593">
    <property type="entry name" value="AAA+_ATPase"/>
</dbReference>
<dbReference type="CDD" id="cd18578">
    <property type="entry name" value="ABC_6TM_Pgp_ABCB1_D2_like"/>
    <property type="match status" value="1"/>
</dbReference>
<dbReference type="PROSITE" id="PS00211">
    <property type="entry name" value="ABC_TRANSPORTER_1"/>
    <property type="match status" value="2"/>
</dbReference>
<feature type="transmembrane region" description="Helical" evidence="13">
    <location>
        <begin position="1120"/>
        <end position="1144"/>
    </location>
</feature>
<dbReference type="InterPro" id="IPR036640">
    <property type="entry name" value="ABC1_TM_sf"/>
</dbReference>
<keyword evidence="4" id="KW-0285">Flavoprotein</keyword>
<dbReference type="GO" id="GO:0005743">
    <property type="term" value="C:mitochondrial inner membrane"/>
    <property type="evidence" value="ECO:0007669"/>
    <property type="project" value="TreeGrafter"/>
</dbReference>
<dbReference type="InterPro" id="IPR020946">
    <property type="entry name" value="Flavin_mOase-like"/>
</dbReference>
<evidence type="ECO:0000256" key="12">
    <source>
        <dbReference type="SAM" id="MobiDB-lite"/>
    </source>
</evidence>
<evidence type="ECO:0000256" key="9">
    <source>
        <dbReference type="ARBA" id="ARBA00022989"/>
    </source>
</evidence>
<evidence type="ECO:0000256" key="13">
    <source>
        <dbReference type="SAM" id="Phobius"/>
    </source>
</evidence>
<evidence type="ECO:0000256" key="2">
    <source>
        <dbReference type="ARBA" id="ARBA00007577"/>
    </source>
</evidence>
<evidence type="ECO:0000259" key="15">
    <source>
        <dbReference type="PROSITE" id="PS50929"/>
    </source>
</evidence>
<dbReference type="Gene3D" id="1.20.1560.10">
    <property type="entry name" value="ABC transporter type 1, transmembrane domain"/>
    <property type="match status" value="1"/>
</dbReference>
<dbReference type="PROSITE" id="PS50929">
    <property type="entry name" value="ABC_TM1F"/>
    <property type="match status" value="2"/>
</dbReference>
<sequence>MGSISNEGVLDALIVGAGFGGVYQLKQLRENGYSVKLVDSASDYGGVWYWNRYPGARVDSTVPHYEFSDPGLWKEWSWKQRFPGSQELRDYFSFVADKWDLRRDTEFDTFISRAAFDEESGVWHITSTSGKEYMARYFLLNTGFSAKRHVPDWKGIDKFRGTWIHPSYWPKQEPDLRGKKVAVIGTGSTGVQLAQELSQVASEFVLFQRTPNMALPMKQVNFKGEDQGIPKEKYSDLFAGRRDSFGGLSFNFLPRSTFDDSPEKRRETYEELWKHGDFHFWLATYQDMLFTEEANKEAYDFWKAKVRARINDPRLQEILAPETQPHGFGCKRISLENGFYEIFNQPKVSLVDLNCTPIVEVTERGIKTTEKEWEFDYVVCATGYDAVTGGLLQIDIQGNAGERLTTKWKNGTKTYLGMAVSGFPNMFFTYGPQAPTALCNGPTCAEYQGDFIVAVMNHMRKLGLRRIEAGTEAERQWGDDVRRFAYSSLLPKTNSWYMGTNIPGKVREPLIYLGGVPNYYASLDNCLKVTSISFLQVYNSASGLAEEAMSSMRMVTALNIGKRLAQKYDITLAEAQKLGLRKGPVIGFQYSVEMFTTYCAYALAWYYGTKLLNEGEIGSGGGMITVLLSVLLATQAASDVAPGFSGFTRASASAKEMFKMIDRPSKIDPLAEGGYKPEGPQESDVELRNVTFAYPSRPTLPVLKDFSISFKSGKTTALSGSIHVGGHAVTDLNVKWLRSQIGLVQQEPVLFSDSIYNNVVHGLCGTRMDLLPEAEKRKLVREACIQAFADEFIQTLPEKYDILVGERGQLLSGGQKQRIAIARVVISNPRILLLDEATSALDPTAEKKVQDALDNLSKSRTTILIAHKLSTVQKADNIVVLSHGKIVEQGTHQQLLAIKGPYHKFVHSQALDTSDEAACTSKDSPEHECAVDDEAKTDNRFPVHRPSSPLPRSGTNTVAESMVNDQPTVEKEDQSEDDDIVKRLSLARCIAIVIFQDQRHLWVLFLAGLISSAGSGGAFPAQAVLFGESISTLQLPRGQDLVHRGRFWALIYFVFGLGVLVVYWGVGFWWTIASFRATRQYRREYFESMMHQDIAFFDRKGHSAAEMTSRLSLHPLHLQLLLSTNLALILLVFFNVLGCCILSLAVGWELALPVMAVGVPLLFGAGYFRMHMEMSNQDRVTAIYQDAARFASEAVGAIRTVSSLGLEHKVIDGYEQRLGESAKLEMRHKLLSMLLFAFSESISLAVSAFSFWYGGKLLSESKYSVATFFIVFIAVSMGMQTAGFIFGFTSDLSKAHTSTNHIIDLRRSHPLINGSTGDKQAPVAEKGIALEFRNVSFSYPTRPEVPVLRSLNFKVNEGESVGIVGASGCGKSTIIALLERFYDVELGEVLVGGVPLRQLDVHCHRSRLGLVSQDTTLYQGSIRENVLLGLILGDDPRSEMQVDEAIIRACKLAHIHDFIMSVPEAYHTNLGNHGMSLSGGQRQRLAIARALIREPDILLFDEATSALDSESEALVQQAFEAITRKNDSRTVISVAHRLSTIKQCDRIFVLHGGLVVEEGTHDDLVARRGRYYEMVLAQTLDTESAQTTST</sequence>
<dbReference type="Pfam" id="PF00664">
    <property type="entry name" value="ABC_membrane"/>
    <property type="match status" value="2"/>
</dbReference>
<keyword evidence="11 13" id="KW-0472">Membrane</keyword>
<dbReference type="GO" id="GO:0005886">
    <property type="term" value="C:plasma membrane"/>
    <property type="evidence" value="ECO:0007669"/>
    <property type="project" value="UniProtKB-SubCell"/>
</dbReference>
<dbReference type="SMART" id="SM00382">
    <property type="entry name" value="AAA"/>
    <property type="match status" value="2"/>
</dbReference>
<comment type="caution">
    <text evidence="16">The sequence shown here is derived from an EMBL/GenBank/DDBJ whole genome shotgun (WGS) entry which is preliminary data.</text>
</comment>
<evidence type="ECO:0000256" key="4">
    <source>
        <dbReference type="ARBA" id="ARBA00022630"/>
    </source>
</evidence>
<dbReference type="GO" id="GO:0050661">
    <property type="term" value="F:NADP binding"/>
    <property type="evidence" value="ECO:0007669"/>
    <property type="project" value="InterPro"/>
</dbReference>
<evidence type="ECO:0000256" key="10">
    <source>
        <dbReference type="ARBA" id="ARBA00023002"/>
    </source>
</evidence>
<evidence type="ECO:0000256" key="11">
    <source>
        <dbReference type="ARBA" id="ARBA00023136"/>
    </source>
</evidence>
<dbReference type="PANTHER" id="PTHR43394">
    <property type="entry name" value="ATP-DEPENDENT PERMEASE MDL1, MITOCHONDRIAL"/>
    <property type="match status" value="1"/>
</dbReference>
<dbReference type="SUPFAM" id="SSF52540">
    <property type="entry name" value="P-loop containing nucleoside triphosphate hydrolases"/>
    <property type="match status" value="2"/>
</dbReference>
<evidence type="ECO:0000313" key="17">
    <source>
        <dbReference type="Proteomes" id="UP000630445"/>
    </source>
</evidence>
<feature type="transmembrane region" description="Helical" evidence="13">
    <location>
        <begin position="1265"/>
        <end position="1288"/>
    </location>
</feature>
<dbReference type="Gene3D" id="3.50.50.60">
    <property type="entry name" value="FAD/NAD(P)-binding domain"/>
    <property type="match status" value="2"/>
</dbReference>
<protein>
    <submittedName>
        <fullName evidence="16">Uncharacterized protein</fullName>
    </submittedName>
</protein>
<keyword evidence="3" id="KW-0813">Transport</keyword>
<evidence type="ECO:0000256" key="5">
    <source>
        <dbReference type="ARBA" id="ARBA00022692"/>
    </source>
</evidence>
<reference evidence="16" key="1">
    <citation type="submission" date="2020-06" db="EMBL/GenBank/DDBJ databases">
        <title>Draft genome sequences of strains closely related to Aspergillus parafelis and Aspergillus hiratsukae.</title>
        <authorList>
            <person name="Dos Santos R.A.C."/>
            <person name="Rivero-Menendez O."/>
            <person name="Steenwyk J.L."/>
            <person name="Mead M.E."/>
            <person name="Goldman G.H."/>
            <person name="Alastruey-Izquierdo A."/>
            <person name="Rokas A."/>
        </authorList>
    </citation>
    <scope>NUCLEOTIDE SEQUENCE</scope>
    <source>
        <strain evidence="16">CNM-CM5793</strain>
    </source>
</reference>
<keyword evidence="5 13" id="KW-0812">Transmembrane</keyword>
<dbReference type="InterPro" id="IPR003439">
    <property type="entry name" value="ABC_transporter-like_ATP-bd"/>
</dbReference>
<dbReference type="InterPro" id="IPR039421">
    <property type="entry name" value="Type_1_exporter"/>
</dbReference>
<dbReference type="SUPFAM" id="SSF51905">
    <property type="entry name" value="FAD/NAD(P)-binding domain"/>
    <property type="match status" value="3"/>
</dbReference>
<evidence type="ECO:0000256" key="3">
    <source>
        <dbReference type="ARBA" id="ARBA00022448"/>
    </source>
</evidence>
<evidence type="ECO:0000256" key="6">
    <source>
        <dbReference type="ARBA" id="ARBA00022741"/>
    </source>
</evidence>
<keyword evidence="10" id="KW-0560">Oxidoreductase</keyword>
<keyword evidence="9 13" id="KW-1133">Transmembrane helix</keyword>
<dbReference type="EMBL" id="JACBAD010002044">
    <property type="protein sequence ID" value="KAF7121636.1"/>
    <property type="molecule type" value="Genomic_DNA"/>
</dbReference>
<dbReference type="InterPro" id="IPR011527">
    <property type="entry name" value="ABC1_TM_dom"/>
</dbReference>
<dbReference type="Pfam" id="PF00005">
    <property type="entry name" value="ABC_tran"/>
    <property type="match status" value="2"/>
</dbReference>
<dbReference type="PRINTS" id="PR00411">
    <property type="entry name" value="PNDRDTASEI"/>
</dbReference>
<dbReference type="InterPro" id="IPR036188">
    <property type="entry name" value="FAD/NAD-bd_sf"/>
</dbReference>
<proteinExistence type="inferred from homology"/>
<evidence type="ECO:0000256" key="8">
    <source>
        <dbReference type="ARBA" id="ARBA00022840"/>
    </source>
</evidence>
<keyword evidence="17" id="KW-1185">Reference proteome</keyword>
<dbReference type="GO" id="GO:0004499">
    <property type="term" value="F:N,N-dimethylaniline monooxygenase activity"/>
    <property type="evidence" value="ECO:0007669"/>
    <property type="project" value="InterPro"/>
</dbReference>
<dbReference type="GO" id="GO:0016887">
    <property type="term" value="F:ATP hydrolysis activity"/>
    <property type="evidence" value="ECO:0007669"/>
    <property type="project" value="InterPro"/>
</dbReference>
<keyword evidence="6" id="KW-0547">Nucleotide-binding</keyword>
<dbReference type="GO" id="GO:0090374">
    <property type="term" value="P:oligopeptide export from mitochondrion"/>
    <property type="evidence" value="ECO:0007669"/>
    <property type="project" value="TreeGrafter"/>
</dbReference>
<comment type="similarity">
    <text evidence="2">Belongs to the ABC transporter superfamily. ABCB family. Multidrug resistance exporter (TC 3.A.1.201) subfamily.</text>
</comment>
<feature type="transmembrane region" description="Helical" evidence="13">
    <location>
        <begin position="1150"/>
        <end position="1168"/>
    </location>
</feature>
<dbReference type="PROSITE" id="PS50893">
    <property type="entry name" value="ABC_TRANSPORTER_2"/>
    <property type="match status" value="2"/>
</dbReference>
<dbReference type="PANTHER" id="PTHR43394:SF27">
    <property type="entry name" value="ATP-DEPENDENT TRANSLOCASE ABCB1-LIKE"/>
    <property type="match status" value="1"/>
</dbReference>
<dbReference type="OrthoDB" id="66881at2759"/>
<keyword evidence="7" id="KW-0274">FAD</keyword>
<organism evidence="16 17">
    <name type="scientific">Aspergillus hiratsukae</name>
    <dbReference type="NCBI Taxonomy" id="1194566"/>
    <lineage>
        <taxon>Eukaryota</taxon>
        <taxon>Fungi</taxon>
        <taxon>Dikarya</taxon>
        <taxon>Ascomycota</taxon>
        <taxon>Pezizomycotina</taxon>
        <taxon>Eurotiomycetes</taxon>
        <taxon>Eurotiomycetidae</taxon>
        <taxon>Eurotiales</taxon>
        <taxon>Aspergillaceae</taxon>
        <taxon>Aspergillus</taxon>
        <taxon>Aspergillus subgen. Fumigati</taxon>
    </lineage>
</organism>
<gene>
    <name evidence="16" type="ORF">CNMCM5793_009107</name>
</gene>
<dbReference type="Gene3D" id="3.40.50.300">
    <property type="entry name" value="P-loop containing nucleotide triphosphate hydrolases"/>
    <property type="match status" value="2"/>
</dbReference>
<dbReference type="Pfam" id="PF00743">
    <property type="entry name" value="FMO-like"/>
    <property type="match status" value="1"/>
</dbReference>
<dbReference type="FunFam" id="3.40.50.300:FF:000604">
    <property type="entry name" value="ABC transporter B family member 28"/>
    <property type="match status" value="1"/>
</dbReference>
<dbReference type="GO" id="GO:0005524">
    <property type="term" value="F:ATP binding"/>
    <property type="evidence" value="ECO:0007669"/>
    <property type="project" value="UniProtKB-KW"/>
</dbReference>
<evidence type="ECO:0000256" key="7">
    <source>
        <dbReference type="ARBA" id="ARBA00022827"/>
    </source>
</evidence>
<feature type="domain" description="ABC transporter" evidence="14">
    <location>
        <begin position="685"/>
        <end position="908"/>
    </location>
</feature>
<comment type="subcellular location">
    <subcellularLocation>
        <location evidence="1">Cell membrane</location>
        <topology evidence="1">Multi-pass membrane protein</topology>
    </subcellularLocation>
</comment>
<evidence type="ECO:0000259" key="14">
    <source>
        <dbReference type="PROSITE" id="PS50893"/>
    </source>
</evidence>
<dbReference type="SUPFAM" id="SSF90123">
    <property type="entry name" value="ABC transporter transmembrane region"/>
    <property type="match status" value="2"/>
</dbReference>
<feature type="compositionally biased region" description="Polar residues" evidence="12">
    <location>
        <begin position="953"/>
        <end position="967"/>
    </location>
</feature>
<dbReference type="InterPro" id="IPR027417">
    <property type="entry name" value="P-loop_NTPase"/>
</dbReference>
<dbReference type="FunFam" id="3.40.50.300:FF:000913">
    <property type="entry name" value="ABC multidrug transporter SitT"/>
    <property type="match status" value="1"/>
</dbReference>
<dbReference type="InterPro" id="IPR017871">
    <property type="entry name" value="ABC_transporter-like_CS"/>
</dbReference>
<evidence type="ECO:0000313" key="16">
    <source>
        <dbReference type="EMBL" id="KAF7121636.1"/>
    </source>
</evidence>
<evidence type="ECO:0000256" key="1">
    <source>
        <dbReference type="ARBA" id="ARBA00004651"/>
    </source>
</evidence>
<keyword evidence="8" id="KW-0067">ATP-binding</keyword>
<feature type="domain" description="ABC transmembrane type-1" evidence="15">
    <location>
        <begin position="1006"/>
        <end position="1294"/>
    </location>
</feature>
<feature type="transmembrane region" description="Helical" evidence="13">
    <location>
        <begin position="1230"/>
        <end position="1253"/>
    </location>
</feature>
<accession>A0A8H6P859</accession>
<dbReference type="Proteomes" id="UP000630445">
    <property type="component" value="Unassembled WGS sequence"/>
</dbReference>
<feature type="domain" description="ABC transporter" evidence="14">
    <location>
        <begin position="1330"/>
        <end position="1577"/>
    </location>
</feature>
<feature type="domain" description="ABC transmembrane type-1" evidence="15">
    <location>
        <begin position="538"/>
        <end position="649"/>
    </location>
</feature>
<dbReference type="CDD" id="cd03249">
    <property type="entry name" value="ABC_MTABC3_MDL1_MDL2"/>
    <property type="match status" value="1"/>
</dbReference>
<dbReference type="GO" id="GO:0015421">
    <property type="term" value="F:ABC-type oligopeptide transporter activity"/>
    <property type="evidence" value="ECO:0007669"/>
    <property type="project" value="TreeGrafter"/>
</dbReference>